<dbReference type="PANTHER" id="PTHR13789:SF268">
    <property type="entry name" value="5-METHYLPHENAZINE-1-CARBOXYLATE 1-MONOOXYGENASE"/>
    <property type="match status" value="1"/>
</dbReference>
<dbReference type="NCBIfam" id="NF005720">
    <property type="entry name" value="PRK07538.1"/>
    <property type="match status" value="1"/>
</dbReference>
<dbReference type="GeneID" id="91307948"/>
<dbReference type="GO" id="GO:0071949">
    <property type="term" value="F:FAD binding"/>
    <property type="evidence" value="ECO:0007669"/>
    <property type="project" value="InterPro"/>
</dbReference>
<dbReference type="InterPro" id="IPR036188">
    <property type="entry name" value="FAD/NAD-bd_sf"/>
</dbReference>
<evidence type="ECO:0000313" key="3">
    <source>
        <dbReference type="EMBL" id="ANJ09751.1"/>
    </source>
</evidence>
<dbReference type="AlphaFoldDB" id="A0A191V416"/>
<keyword evidence="2" id="KW-0503">Monooxygenase</keyword>
<dbReference type="SUPFAM" id="SSF51905">
    <property type="entry name" value="FAD/NAD(P)-binding domain"/>
    <property type="match status" value="1"/>
</dbReference>
<dbReference type="PRINTS" id="PR00420">
    <property type="entry name" value="RNGMNOXGNASE"/>
</dbReference>
<dbReference type="Gene3D" id="3.50.50.60">
    <property type="entry name" value="FAD/NAD(P)-binding domain"/>
    <property type="match status" value="1"/>
</dbReference>
<accession>A0A191V416</accession>
<dbReference type="PANTHER" id="PTHR13789">
    <property type="entry name" value="MONOOXYGENASE"/>
    <property type="match status" value="1"/>
</dbReference>
<proteinExistence type="predicted"/>
<keyword evidence="1" id="KW-0560">Oxidoreductase</keyword>
<dbReference type="Pfam" id="PF01494">
    <property type="entry name" value="FAD_binding_3"/>
    <property type="match status" value="1"/>
</dbReference>
<evidence type="ECO:0000256" key="2">
    <source>
        <dbReference type="ARBA" id="ARBA00023033"/>
    </source>
</evidence>
<reference evidence="3 4" key="1">
    <citation type="submission" date="2016-05" db="EMBL/GenBank/DDBJ databases">
        <title>Non-Contiguous Finished Genome Sequence of Streptomyces parvulus 2297 Integrated Site-Specifically with Actinophage R4.</title>
        <authorList>
            <person name="Nishizawa T."/>
            <person name="Miura T."/>
            <person name="Harada C."/>
            <person name="Guo Y."/>
            <person name="Narisawa K."/>
            <person name="Ohta H."/>
            <person name="Takahashi H."/>
            <person name="Shirai M."/>
        </authorList>
    </citation>
    <scope>NUCLEOTIDE SEQUENCE [LARGE SCALE GENOMIC DNA]</scope>
    <source>
        <strain evidence="3 4">2297</strain>
    </source>
</reference>
<name>A0A191V416_9ACTN</name>
<dbReference type="InterPro" id="IPR002938">
    <property type="entry name" value="FAD-bd"/>
</dbReference>
<dbReference type="EMBL" id="CP015866">
    <property type="protein sequence ID" value="ANJ09751.1"/>
    <property type="molecule type" value="Genomic_DNA"/>
</dbReference>
<evidence type="ECO:0000313" key="4">
    <source>
        <dbReference type="Proteomes" id="UP000078468"/>
    </source>
</evidence>
<dbReference type="Gene3D" id="3.30.9.30">
    <property type="match status" value="1"/>
</dbReference>
<dbReference type="Proteomes" id="UP000078468">
    <property type="component" value="Chromosome"/>
</dbReference>
<dbReference type="KEGG" id="spav:Spa2297_23920"/>
<dbReference type="RefSeq" id="WP_064730069.1">
    <property type="nucleotide sequence ID" value="NZ_BMRX01000012.1"/>
</dbReference>
<protein>
    <submittedName>
        <fullName evidence="3">Uncharacterized protein</fullName>
    </submittedName>
</protein>
<dbReference type="SUPFAM" id="SSF54373">
    <property type="entry name" value="FAD-linked reductases, C-terminal domain"/>
    <property type="match status" value="1"/>
</dbReference>
<evidence type="ECO:0000256" key="1">
    <source>
        <dbReference type="ARBA" id="ARBA00023002"/>
    </source>
</evidence>
<sequence length="429" mass="44794">MKIVIAGAGIGGLVAALSLHAAGLRDVRVLEAVPRILPFGAGVNVQPVAVRELAALGLAESVRGAGAELTALSYHNHLGQRIWHEPRGRASGCVWPQLALHRGVLQSLLADTVRDRLGPDALSTDARVTGFTPLDGGGVEVLLAGPAGDGLETRIRADVLAGADGLRSAVRRTLYPEEGAPRSNGTTVWRGVHRSTPFQGGRSMVVMGDGHWKAVVYPLAERPDDDGLVPVNWAVSRAATGEPGAPTASGDAFPAAVSGWRCGDLRLGALLAGAQAAGSFPMLDRDPLPRWSFGAVTLLGDAAHAMAPMGSNATTQAVLDARSLAHHLAAHGDPARALAAYDRDRRPPMNRLQLLNRAQGPELVIDLARERAPHGFRRVEDVIPAARLADVAESYARAAGLDAASVNAPSPYGCHRPPPGRSVEAAHES</sequence>
<organism evidence="3 4">
    <name type="scientific">Streptomyces parvulus</name>
    <dbReference type="NCBI Taxonomy" id="146923"/>
    <lineage>
        <taxon>Bacteria</taxon>
        <taxon>Bacillati</taxon>
        <taxon>Actinomycetota</taxon>
        <taxon>Actinomycetes</taxon>
        <taxon>Kitasatosporales</taxon>
        <taxon>Streptomycetaceae</taxon>
        <taxon>Streptomyces</taxon>
    </lineage>
</organism>
<dbReference type="InterPro" id="IPR050493">
    <property type="entry name" value="FAD-dep_Monooxygenase_BioMet"/>
</dbReference>
<gene>
    <name evidence="3" type="ORF">Spa2297_23920</name>
</gene>
<dbReference type="GO" id="GO:0004497">
    <property type="term" value="F:monooxygenase activity"/>
    <property type="evidence" value="ECO:0007669"/>
    <property type="project" value="UniProtKB-KW"/>
</dbReference>